<dbReference type="AlphaFoldDB" id="A0A438J0K5"/>
<proteinExistence type="predicted"/>
<evidence type="ECO:0000313" key="1">
    <source>
        <dbReference type="EMBL" id="RVX02489.1"/>
    </source>
</evidence>
<comment type="caution">
    <text evidence="1">The sequence shown here is derived from an EMBL/GenBank/DDBJ whole genome shotgun (WGS) entry which is preliminary data.</text>
</comment>
<dbReference type="EMBL" id="QGNW01000070">
    <property type="protein sequence ID" value="RVX02489.1"/>
    <property type="molecule type" value="Genomic_DNA"/>
</dbReference>
<accession>A0A438J0K5</accession>
<name>A0A438J0K5_VITVI</name>
<protein>
    <submittedName>
        <fullName evidence="1">Uncharacterized protein</fullName>
    </submittedName>
</protein>
<dbReference type="Proteomes" id="UP000288805">
    <property type="component" value="Unassembled WGS sequence"/>
</dbReference>
<sequence length="119" mass="14539">MENGLKDLREQIQDLREGVLCLQVQLVSHKEFMSFQDKVMNMLVWSQGWRPWLHAWRPETRRFDKSWPFTRLRYQHESWPLMRHQGWRCPSHTRLVARGMPRNWITSYGTWSATLRLSQ</sequence>
<evidence type="ECO:0000313" key="2">
    <source>
        <dbReference type="Proteomes" id="UP000288805"/>
    </source>
</evidence>
<gene>
    <name evidence="1" type="ORF">CK203_031141</name>
</gene>
<reference evidence="1 2" key="1">
    <citation type="journal article" date="2018" name="PLoS Genet.">
        <title>Population sequencing reveals clonal diversity and ancestral inbreeding in the grapevine cultivar Chardonnay.</title>
        <authorList>
            <person name="Roach M.J."/>
            <person name="Johnson D.L."/>
            <person name="Bohlmann J."/>
            <person name="van Vuuren H.J."/>
            <person name="Jones S.J."/>
            <person name="Pretorius I.S."/>
            <person name="Schmidt S.A."/>
            <person name="Borneman A.R."/>
        </authorList>
    </citation>
    <scope>NUCLEOTIDE SEQUENCE [LARGE SCALE GENOMIC DNA]</scope>
    <source>
        <strain evidence="2">cv. Chardonnay</strain>
        <tissue evidence="1">Leaf</tissue>
    </source>
</reference>
<organism evidence="1 2">
    <name type="scientific">Vitis vinifera</name>
    <name type="common">Grape</name>
    <dbReference type="NCBI Taxonomy" id="29760"/>
    <lineage>
        <taxon>Eukaryota</taxon>
        <taxon>Viridiplantae</taxon>
        <taxon>Streptophyta</taxon>
        <taxon>Embryophyta</taxon>
        <taxon>Tracheophyta</taxon>
        <taxon>Spermatophyta</taxon>
        <taxon>Magnoliopsida</taxon>
        <taxon>eudicotyledons</taxon>
        <taxon>Gunneridae</taxon>
        <taxon>Pentapetalae</taxon>
        <taxon>rosids</taxon>
        <taxon>Vitales</taxon>
        <taxon>Vitaceae</taxon>
        <taxon>Viteae</taxon>
        <taxon>Vitis</taxon>
    </lineage>
</organism>